<feature type="compositionally biased region" description="Polar residues" evidence="1">
    <location>
        <begin position="222"/>
        <end position="234"/>
    </location>
</feature>
<name>A0A7J6SSA3_PEROL</name>
<evidence type="ECO:0000313" key="5">
    <source>
        <dbReference type="Proteomes" id="UP000553632"/>
    </source>
</evidence>
<evidence type="ECO:0000256" key="2">
    <source>
        <dbReference type="SAM" id="SignalP"/>
    </source>
</evidence>
<dbReference type="AlphaFoldDB" id="A0A7J6SSA3"/>
<dbReference type="Proteomes" id="UP000553632">
    <property type="component" value="Unassembled WGS sequence"/>
</dbReference>
<keyword evidence="5" id="KW-1185">Reference proteome</keyword>
<dbReference type="EMBL" id="JABANM010012636">
    <property type="protein sequence ID" value="KAF4735655.1"/>
    <property type="molecule type" value="Genomic_DNA"/>
</dbReference>
<evidence type="ECO:0000313" key="3">
    <source>
        <dbReference type="EMBL" id="KAF4735655.1"/>
    </source>
</evidence>
<keyword evidence="2" id="KW-0732">Signal</keyword>
<comment type="caution">
    <text evidence="3">The sequence shown here is derived from an EMBL/GenBank/DDBJ whole genome shotgun (WGS) entry which is preliminary data.</text>
</comment>
<accession>A0A7J6SSA3</accession>
<feature type="compositionally biased region" description="Acidic residues" evidence="1">
    <location>
        <begin position="239"/>
        <end position="252"/>
    </location>
</feature>
<proteinExistence type="predicted"/>
<evidence type="ECO:0000313" key="4">
    <source>
        <dbReference type="EMBL" id="KAF4741187.1"/>
    </source>
</evidence>
<feature type="signal peptide" evidence="2">
    <location>
        <begin position="1"/>
        <end position="16"/>
    </location>
</feature>
<dbReference type="Proteomes" id="UP000574390">
    <property type="component" value="Unassembled WGS sequence"/>
</dbReference>
<feature type="chain" id="PRO_5036205790" evidence="2">
    <location>
        <begin position="17"/>
        <end position="252"/>
    </location>
</feature>
<dbReference type="EMBL" id="JABANO010012799">
    <property type="protein sequence ID" value="KAF4741187.1"/>
    <property type="molecule type" value="Genomic_DNA"/>
</dbReference>
<feature type="region of interest" description="Disordered" evidence="1">
    <location>
        <begin position="216"/>
        <end position="252"/>
    </location>
</feature>
<evidence type="ECO:0000313" key="6">
    <source>
        <dbReference type="Proteomes" id="UP000574390"/>
    </source>
</evidence>
<sequence>MLSVVVLLSVCSGAGASLKRRGSLSDWASSLSYKVRKSLSSDGEVKYKPNIEAKYVDDTGVFSDLCYIAPRKGEAVNQRWGVLFEKHDEKYLTPLWAECNKNPALEGAIDSGRFASSGSNVAGGSGYIGRIMEDDEKRGELRGCSTRLNRLFKKLLDMRPDFAKTVTANAELSKRKSDKMLLIIEICKYSKNVPSALGPPDKGALFIDTDGTLKKYADGKPAQSSGTDGAQQQYTDRRDDDEDDDDEEEEEG</sequence>
<evidence type="ECO:0000256" key="1">
    <source>
        <dbReference type="SAM" id="MobiDB-lite"/>
    </source>
</evidence>
<organism evidence="3 6">
    <name type="scientific">Perkinsus olseni</name>
    <name type="common">Perkinsus atlanticus</name>
    <dbReference type="NCBI Taxonomy" id="32597"/>
    <lineage>
        <taxon>Eukaryota</taxon>
        <taxon>Sar</taxon>
        <taxon>Alveolata</taxon>
        <taxon>Perkinsozoa</taxon>
        <taxon>Perkinsea</taxon>
        <taxon>Perkinsida</taxon>
        <taxon>Perkinsidae</taxon>
        <taxon>Perkinsus</taxon>
    </lineage>
</organism>
<gene>
    <name evidence="3" type="ORF">FOZ62_025288</name>
    <name evidence="4" type="ORF">FOZ63_001698</name>
</gene>
<protein>
    <submittedName>
        <fullName evidence="3">Uncharacterized protein</fullName>
    </submittedName>
</protein>
<reference evidence="5 6" key="1">
    <citation type="submission" date="2020-04" db="EMBL/GenBank/DDBJ databases">
        <title>Perkinsus olseni comparative genomics.</title>
        <authorList>
            <person name="Bogema D.R."/>
        </authorList>
    </citation>
    <scope>NUCLEOTIDE SEQUENCE [LARGE SCALE GENOMIC DNA]</scope>
    <source>
        <strain evidence="3">ATCC PRA-205</strain>
        <strain evidence="4 5">ATCC PRA-207</strain>
    </source>
</reference>